<dbReference type="InterPro" id="IPR001611">
    <property type="entry name" value="Leu-rich_rpt"/>
</dbReference>
<evidence type="ECO:0000256" key="3">
    <source>
        <dbReference type="ARBA" id="ARBA00022614"/>
    </source>
</evidence>
<evidence type="ECO:0000256" key="4">
    <source>
        <dbReference type="ARBA" id="ARBA00022737"/>
    </source>
</evidence>
<proteinExistence type="predicted"/>
<feature type="domain" description="Protein kinase" evidence="7">
    <location>
        <begin position="457"/>
        <end position="705"/>
    </location>
</feature>
<dbReference type="PROSITE" id="PS50011">
    <property type="entry name" value="PROTEIN_KINASE_DOM"/>
    <property type="match status" value="1"/>
</dbReference>
<dbReference type="AlphaFoldDB" id="A0AAW1PUU9"/>
<reference evidence="8 9" key="1">
    <citation type="journal article" date="2024" name="Nat. Commun.">
        <title>Phylogenomics reveals the evolutionary origins of lichenization in chlorophyte algae.</title>
        <authorList>
            <person name="Puginier C."/>
            <person name="Libourel C."/>
            <person name="Otte J."/>
            <person name="Skaloud P."/>
            <person name="Haon M."/>
            <person name="Grisel S."/>
            <person name="Petersen M."/>
            <person name="Berrin J.G."/>
            <person name="Delaux P.M."/>
            <person name="Dal Grande F."/>
            <person name="Keller J."/>
        </authorList>
    </citation>
    <scope>NUCLEOTIDE SEQUENCE [LARGE SCALE GENOMIC DNA]</scope>
    <source>
        <strain evidence="8 9">SAG 2036</strain>
    </source>
</reference>
<dbReference type="GO" id="GO:0005524">
    <property type="term" value="F:ATP binding"/>
    <property type="evidence" value="ECO:0007669"/>
    <property type="project" value="InterPro"/>
</dbReference>
<feature type="compositionally biased region" description="Low complexity" evidence="5">
    <location>
        <begin position="34"/>
        <end position="47"/>
    </location>
</feature>
<dbReference type="PANTHER" id="PTHR48007:SF4">
    <property type="entry name" value="LEUCINE-RICH REPEAT RECEPTOR-LIKE PROTEIN KINASE PXC1"/>
    <property type="match status" value="1"/>
</dbReference>
<dbReference type="InterPro" id="IPR011009">
    <property type="entry name" value="Kinase-like_dom_sf"/>
</dbReference>
<dbReference type="Pfam" id="PF08263">
    <property type="entry name" value="LRRNT_2"/>
    <property type="match status" value="1"/>
</dbReference>
<keyword evidence="3" id="KW-0433">Leucine-rich repeat</keyword>
<dbReference type="InterPro" id="IPR032675">
    <property type="entry name" value="LRR_dom_sf"/>
</dbReference>
<dbReference type="Pfam" id="PF00560">
    <property type="entry name" value="LRR_1"/>
    <property type="match status" value="1"/>
</dbReference>
<dbReference type="InterPro" id="IPR001245">
    <property type="entry name" value="Ser-Thr/Tyr_kinase_cat_dom"/>
</dbReference>
<evidence type="ECO:0000256" key="1">
    <source>
        <dbReference type="ARBA" id="ARBA00004370"/>
    </source>
</evidence>
<dbReference type="InterPro" id="IPR046959">
    <property type="entry name" value="PRK1-6/SRF4-like"/>
</dbReference>
<dbReference type="Gene3D" id="3.80.10.10">
    <property type="entry name" value="Ribonuclease Inhibitor"/>
    <property type="match status" value="3"/>
</dbReference>
<dbReference type="GO" id="GO:0005930">
    <property type="term" value="C:axoneme"/>
    <property type="evidence" value="ECO:0007669"/>
    <property type="project" value="UniProtKB-SubCell"/>
</dbReference>
<dbReference type="SMART" id="SM00369">
    <property type="entry name" value="LRR_TYP"/>
    <property type="match status" value="3"/>
</dbReference>
<evidence type="ECO:0000313" key="8">
    <source>
        <dbReference type="EMBL" id="KAK9813384.1"/>
    </source>
</evidence>
<organism evidence="8 9">
    <name type="scientific">Symbiochloris irregularis</name>
    <dbReference type="NCBI Taxonomy" id="706552"/>
    <lineage>
        <taxon>Eukaryota</taxon>
        <taxon>Viridiplantae</taxon>
        <taxon>Chlorophyta</taxon>
        <taxon>core chlorophytes</taxon>
        <taxon>Trebouxiophyceae</taxon>
        <taxon>Trebouxiales</taxon>
        <taxon>Trebouxiaceae</taxon>
        <taxon>Symbiochloris</taxon>
    </lineage>
</organism>
<evidence type="ECO:0000256" key="6">
    <source>
        <dbReference type="SAM" id="Phobius"/>
    </source>
</evidence>
<accession>A0AAW1PUU9</accession>
<keyword evidence="6" id="KW-0812">Transmembrane</keyword>
<feature type="transmembrane region" description="Helical" evidence="6">
    <location>
        <begin position="380"/>
        <end position="404"/>
    </location>
</feature>
<keyword evidence="9" id="KW-1185">Reference proteome</keyword>
<keyword evidence="6" id="KW-0472">Membrane</keyword>
<feature type="compositionally biased region" description="Polar residues" evidence="5">
    <location>
        <begin position="18"/>
        <end position="33"/>
    </location>
</feature>
<dbReference type="PANTHER" id="PTHR48007">
    <property type="entry name" value="LEUCINE-RICH REPEAT RECEPTOR-LIKE PROTEIN KINASE PXC1"/>
    <property type="match status" value="1"/>
</dbReference>
<keyword evidence="6" id="KW-1133">Transmembrane helix</keyword>
<protein>
    <recommendedName>
        <fullName evidence="7">Protein kinase domain-containing protein</fullName>
    </recommendedName>
</protein>
<dbReference type="Proteomes" id="UP001465755">
    <property type="component" value="Unassembled WGS sequence"/>
</dbReference>
<dbReference type="SUPFAM" id="SSF52058">
    <property type="entry name" value="L domain-like"/>
    <property type="match status" value="1"/>
</dbReference>
<dbReference type="EMBL" id="JALJOQ010000005">
    <property type="protein sequence ID" value="KAK9813384.1"/>
    <property type="molecule type" value="Genomic_DNA"/>
</dbReference>
<dbReference type="InterPro" id="IPR000719">
    <property type="entry name" value="Prot_kinase_dom"/>
</dbReference>
<gene>
    <name evidence="8" type="ORF">WJX73_004529</name>
</gene>
<dbReference type="Pfam" id="PF13855">
    <property type="entry name" value="LRR_8"/>
    <property type="match status" value="1"/>
</dbReference>
<name>A0AAW1PUU9_9CHLO</name>
<evidence type="ECO:0000259" key="7">
    <source>
        <dbReference type="PROSITE" id="PS50011"/>
    </source>
</evidence>
<dbReference type="GO" id="GO:0004672">
    <property type="term" value="F:protein kinase activity"/>
    <property type="evidence" value="ECO:0007669"/>
    <property type="project" value="InterPro"/>
</dbReference>
<evidence type="ECO:0000313" key="9">
    <source>
        <dbReference type="Proteomes" id="UP001465755"/>
    </source>
</evidence>
<keyword evidence="4" id="KW-0677">Repeat</keyword>
<evidence type="ECO:0000256" key="2">
    <source>
        <dbReference type="ARBA" id="ARBA00004430"/>
    </source>
</evidence>
<dbReference type="InterPro" id="IPR013210">
    <property type="entry name" value="LRR_N_plant-typ"/>
</dbReference>
<sequence length="708" mass="74714">MQADAPQIAAPGPLGAERNTSLQANGSITSHTTSPLSSALAPDSSSEPPAPSPMLNDSPVPASGVLDSYQGTKQFLLQLLTASVETGHAGGLRGWSNTTELCNWTHVSCRGSSVAVDLSGLGLIGTLPEASVAATSLVALNLSHNRFDSSLPASWAALLPSLQSLDLSQNAITGVLPREWSGATGFLNLSELHLNRMNLSGGLPESWNQPLQTLSLSDNELEGTLPGSWSTSTSLAALRVLRLASNRLTGSLPAAWGTGCSGLVAMQDLKELDVAFNQLTGSIPSYKWQNLQRFYLNNNTLCGALPPNLLNKLYVRSALTWMNDTQLTRTDLLLPSSDPPAFASCPNTTAQAANISCPAYAVSPNSGQVASSSGGSSTNVGAIAGGVVGGVVGAVLIILLAVFLTRRRAHPDPSQNKASAMLLAEANSRSSGQSAEQEQHEKFEHVRDWLGGSATPRAGEVLDTGGSAGPVNKAVLDNNTNVAVKYMADFGVPEEQMHKFSGAMSRTCRCRHRHVVQLLGAWLGEDISYLVMEHVQGSSLADLFDGPAEDTQTLKWYNRGKDVAIQMIKGLRYLHHRKVKHGSLKASNVLIDSGGTVKISGAGLPRPPANLDPAQEAGLPSLASYLAPEAISGANKVTTKADVFAAGAVMWQLITGEPQPADGVRRRPLVPEECPEYILALIDRCLAPMPEDRPNIQEVLVVLQLPEG</sequence>
<evidence type="ECO:0000256" key="5">
    <source>
        <dbReference type="SAM" id="MobiDB-lite"/>
    </source>
</evidence>
<dbReference type="Pfam" id="PF07714">
    <property type="entry name" value="PK_Tyr_Ser-Thr"/>
    <property type="match status" value="1"/>
</dbReference>
<dbReference type="InterPro" id="IPR003591">
    <property type="entry name" value="Leu-rich_rpt_typical-subtyp"/>
</dbReference>
<dbReference type="GO" id="GO:0016020">
    <property type="term" value="C:membrane"/>
    <property type="evidence" value="ECO:0007669"/>
    <property type="project" value="UniProtKB-SubCell"/>
</dbReference>
<feature type="region of interest" description="Disordered" evidence="5">
    <location>
        <begin position="1"/>
        <end position="63"/>
    </location>
</feature>
<dbReference type="Gene3D" id="1.10.510.10">
    <property type="entry name" value="Transferase(Phosphotransferase) domain 1"/>
    <property type="match status" value="1"/>
</dbReference>
<comment type="subcellular location">
    <subcellularLocation>
        <location evidence="2">Cytoplasm</location>
        <location evidence="2">Cytoskeleton</location>
        <location evidence="2">Cilium axoneme</location>
    </subcellularLocation>
    <subcellularLocation>
        <location evidence="1">Membrane</location>
    </subcellularLocation>
</comment>
<comment type="caution">
    <text evidence="8">The sequence shown here is derived from an EMBL/GenBank/DDBJ whole genome shotgun (WGS) entry which is preliminary data.</text>
</comment>
<dbReference type="SUPFAM" id="SSF56112">
    <property type="entry name" value="Protein kinase-like (PK-like)"/>
    <property type="match status" value="1"/>
</dbReference>